<dbReference type="Proteomes" id="UP001163321">
    <property type="component" value="Chromosome 1"/>
</dbReference>
<comment type="caution">
    <text evidence="1">The sequence shown here is derived from an EMBL/GenBank/DDBJ whole genome shotgun (WGS) entry which is preliminary data.</text>
</comment>
<sequence>MEQVTEAHQATISPRLAAIFSYGTITNELKSQQQCLDSLQTRTGMSPSDHDMFLPWVPIPPEEPVVSKAAVLPFNERRYNLMRQFWCYSLLLDPLEWIELLTQTECLDYVSPDVDACIEMQNRMEGNQELELTGTEFLNSPAIPKLPPLNTLPVKRSTILKPIAHPQRNAPRRPGLREKFPRQQQPTEYIKVHYSRKYIVENKKPNSRSSLVARRNSERPQSRFASRSLKFDAQQKTCHTARRKRASWCGRAASEHSEASSKRECKSARKSKACVIPGCTKGARSRGLCKRHGGGKRCTYSGCTRSDQGGGFCIAHGGGELDAPLKDVKTPLNLADFVKVTEVVKDAVSTGATRAAKVEDFAVDTELANIGQNIIISSDWRRSYDLYSPPKLGSLNIKAMTDLLVLCVKNVVLEVTRDDGEVVRSTLQKELVLRKEVGNARLVSGDAVLWVGRGFLCHEDSTLDSTLIRTVRVENKKRRFVFTFLLDATGKQFYDELKDQVENEAGMKLRKKKRKIRNHLIQTKGFTPVNTLKSPIKSPSPLHKTISRTPKRTPLADIGTTQRTPQTTLSPPFSVTTKESTSSLASTLRSPYRFPFQKKARVSGSPPHEFHDAKSPSSRLRTCEWLSPARSLKQRDGPTPPDVIRQTIENNSTQKKKGSKASPNENHHRDSVTGSINKRVRSLELMLNDEATLKESEKETEAKITSHFKNCSPLNSPNERTARKLDVSMDSVATVETDRADLSNLSASDSSTDEIQMSTHGLLNLGNYCYMNAIVQALAAIPGFMNAVQDEENLLSIVWKQPLLRVKGKTMKQLKTTFDNWRNSGETKHLPLQYALSQLLRLVITGSETSINPEPLKNVMGKKNPMFATHYQQDAHEFLLNLVTEYEKELVEMIHEVTKRIQEEVNSSSQVQRNSLFSFFRNGTNANENQHKTKVDSADAELELICRLPPAKFFRAELSRTLTCRHCGYSRKQVETFYDFSLDLPYYPVSEQEPTAEQEPQAPLSPERQCFCNLTSLSKGENGNSYYCCPKASCSYRENIMEAVGSAVSSTKITDGRTIPASSPMTPASDWPQQPASIELETLLQKQFETEVLELTCEKCKVGQEAALAYQVKSLPSVLVLHLKRFEVNPHTGALFKRCDPVKPPAVIYPTRSINNCASSGSDTRYLLKSNIHHLGKSIDEGHYVADVCDSRGQWIRRNDTYESEISEDYALQSFRSQRSCYMFFYVRSDINGDGKENVYVSRASPQDENDENSSQQREQAPSGGLKAFL</sequence>
<evidence type="ECO:0000313" key="1">
    <source>
        <dbReference type="EMBL" id="KAI9921021.1"/>
    </source>
</evidence>
<dbReference type="EMBL" id="CM047580">
    <property type="protein sequence ID" value="KAI9921021.1"/>
    <property type="molecule type" value="Genomic_DNA"/>
</dbReference>
<proteinExistence type="predicted"/>
<organism evidence="1 2">
    <name type="scientific">Peronosclerospora sorghi</name>
    <dbReference type="NCBI Taxonomy" id="230839"/>
    <lineage>
        <taxon>Eukaryota</taxon>
        <taxon>Sar</taxon>
        <taxon>Stramenopiles</taxon>
        <taxon>Oomycota</taxon>
        <taxon>Peronosporomycetes</taxon>
        <taxon>Peronosporales</taxon>
        <taxon>Peronosporaceae</taxon>
        <taxon>Peronosclerospora</taxon>
    </lineage>
</organism>
<name>A0ACC0WTJ8_9STRA</name>
<reference evidence="1 2" key="1">
    <citation type="journal article" date="2022" name="bioRxiv">
        <title>The genome of the oomycete Peronosclerospora sorghi, a cosmopolitan pathogen of maize and sorghum, is inflated with dispersed pseudogenes.</title>
        <authorList>
            <person name="Fletcher K."/>
            <person name="Martin F."/>
            <person name="Isakeit T."/>
            <person name="Cavanaugh K."/>
            <person name="Magill C."/>
            <person name="Michelmore R."/>
        </authorList>
    </citation>
    <scope>NUCLEOTIDE SEQUENCE [LARGE SCALE GENOMIC DNA]</scope>
    <source>
        <strain evidence="1">P6</strain>
    </source>
</reference>
<evidence type="ECO:0000313" key="2">
    <source>
        <dbReference type="Proteomes" id="UP001163321"/>
    </source>
</evidence>
<accession>A0ACC0WTJ8</accession>
<gene>
    <name evidence="1" type="ORF">PsorP6_002678</name>
</gene>
<protein>
    <submittedName>
        <fullName evidence="1">Uncharacterized protein</fullName>
    </submittedName>
</protein>
<keyword evidence="2" id="KW-1185">Reference proteome</keyword>